<dbReference type="SMART" id="SM00086">
    <property type="entry name" value="PAC"/>
    <property type="match status" value="2"/>
</dbReference>
<dbReference type="Gene3D" id="3.20.20.450">
    <property type="entry name" value="EAL domain"/>
    <property type="match status" value="1"/>
</dbReference>
<dbReference type="CDD" id="cd00130">
    <property type="entry name" value="PAS"/>
    <property type="match status" value="2"/>
</dbReference>
<dbReference type="InterPro" id="IPR001610">
    <property type="entry name" value="PAC"/>
</dbReference>
<evidence type="ECO:0000259" key="5">
    <source>
        <dbReference type="PROSITE" id="PS50887"/>
    </source>
</evidence>
<dbReference type="PROSITE" id="PS50887">
    <property type="entry name" value="GGDEF"/>
    <property type="match status" value="1"/>
</dbReference>
<evidence type="ECO:0000259" key="4">
    <source>
        <dbReference type="PROSITE" id="PS50883"/>
    </source>
</evidence>
<dbReference type="EMBL" id="CBTK010000190">
    <property type="protein sequence ID" value="CDH45626.1"/>
    <property type="molecule type" value="Genomic_DNA"/>
</dbReference>
<dbReference type="CDD" id="cd01948">
    <property type="entry name" value="EAL"/>
    <property type="match status" value="1"/>
</dbReference>
<feature type="domain" description="PAC" evidence="3">
    <location>
        <begin position="117"/>
        <end position="169"/>
    </location>
</feature>
<evidence type="ECO:0000313" key="6">
    <source>
        <dbReference type="EMBL" id="CDH45626.1"/>
    </source>
</evidence>
<dbReference type="PROSITE" id="PS50112">
    <property type="entry name" value="PAS"/>
    <property type="match status" value="1"/>
</dbReference>
<keyword evidence="6" id="KW-0548">Nucleotidyltransferase</keyword>
<dbReference type="Pfam" id="PF08447">
    <property type="entry name" value="PAS_3"/>
    <property type="match status" value="1"/>
</dbReference>
<protein>
    <submittedName>
        <fullName evidence="6">Diguanylate cyclase</fullName>
        <ecNumber evidence="6">2.7.7.65</ecNumber>
    </submittedName>
</protein>
<dbReference type="Pfam" id="PF00563">
    <property type="entry name" value="EAL"/>
    <property type="match status" value="1"/>
</dbReference>
<dbReference type="Pfam" id="PF00990">
    <property type="entry name" value="GGDEF"/>
    <property type="match status" value="1"/>
</dbReference>
<dbReference type="NCBIfam" id="TIGR00254">
    <property type="entry name" value="GGDEF"/>
    <property type="match status" value="1"/>
</dbReference>
<dbReference type="InterPro" id="IPR000014">
    <property type="entry name" value="PAS"/>
</dbReference>
<evidence type="ECO:0000259" key="3">
    <source>
        <dbReference type="PROSITE" id="PS50113"/>
    </source>
</evidence>
<dbReference type="PROSITE" id="PS50883">
    <property type="entry name" value="EAL"/>
    <property type="match status" value="1"/>
</dbReference>
<keyword evidence="6" id="KW-0808">Transferase</keyword>
<dbReference type="InterPro" id="IPR013655">
    <property type="entry name" value="PAS_fold_3"/>
</dbReference>
<dbReference type="NCBIfam" id="TIGR00229">
    <property type="entry name" value="sensory_box"/>
    <property type="match status" value="2"/>
</dbReference>
<keyword evidence="7" id="KW-1185">Reference proteome</keyword>
<dbReference type="Gene3D" id="1.20.120.30">
    <property type="entry name" value="Aspartate receptor, ligand-binding domain"/>
    <property type="match status" value="1"/>
</dbReference>
<dbReference type="InterPro" id="IPR052155">
    <property type="entry name" value="Biofilm_reg_signaling"/>
</dbReference>
<organism evidence="6 7">
    <name type="scientific">Candidatus Contendobacter odensis Run_B_J11</name>
    <dbReference type="NCBI Taxonomy" id="1400861"/>
    <lineage>
        <taxon>Bacteria</taxon>
        <taxon>Pseudomonadati</taxon>
        <taxon>Pseudomonadota</taxon>
        <taxon>Gammaproteobacteria</taxon>
        <taxon>Candidatus Competibacteraceae</taxon>
        <taxon>Candidatus Contendibacter</taxon>
    </lineage>
</organism>
<feature type="domain" description="PAC" evidence="3">
    <location>
        <begin position="239"/>
        <end position="291"/>
    </location>
</feature>
<sequence>MAALMLPDLKFQLDSAATPDHPPSEGQAQADIALENVLPTLTQILDLNPAATFILQAIPGSTDHAFQPLYLNPQFEHMTGYTAADWRQPGFWAAHVHPEDRPVALANQYRLQHQGQIEHEYRFCHHDGHYLWVNDRLVAQYDAKGAISLLMGVWWDITGRKETEARLRLAASVFAEAHEGILITDIDANVVDVNAGFSMMTGYSREEILGRNPRFLRSGRQPPEFYVAMWQTLLDTGGWRGEVWNRRKDGQAIIVLLNISAVKANDGMVTHYVGVLSDLTALRQSEQRLEHIAYYDPLTRLPNRNLFTDRMYQALAQADRQNTLLAVCYLDLDGFKPVNDTLSHAAGDKLLIAVAERLNRGVRGDDTVARMGGDEFAVLLGGLSSVEECENALTRLLRSLSRLHVFGDRSFEITASIGVTLYPNDGGDTDALLRHADQAMYLAKQAGGNRYLMFDAEHDRRAHVHRAQLSRIDTALTTGEFRLYYQPKVDLREGRVIGAEALVRWQHPERGLLPPSQFLPAIEGHPLLAKLDCWVLAEALNQMDRWQTQEGLPLTLSVNISATTLQQPDFPDRLAVRLAVHPQIAPAQLELEVLETAALNDLNHTAQVLEQCARLGVSFALDDFGTGYSSLAYLRRLPVRTVKIDQSFVRDMLTDAEDMAIVEGVISLAQAFQREVVAEGVETVLHGAVLLKMGCACVQGYGIARPMPPDALPDWVQNFDPHPFQALSQSLPWLREDLPLLTVISDHQNWCEQIAAQLRGERCPTLPTPNHHRCHFDHWCSGAGQRRYGNLAVFQAVERLHHQTHVLAQELLDLHRANSAVALARLPELHAARDELIAQLQRLQQELQISHLSE</sequence>
<dbReference type="InterPro" id="IPR043128">
    <property type="entry name" value="Rev_trsase/Diguanyl_cyclase"/>
</dbReference>
<feature type="domain" description="GGDEF" evidence="5">
    <location>
        <begin position="323"/>
        <end position="456"/>
    </location>
</feature>
<dbReference type="SMART" id="SM00267">
    <property type="entry name" value="GGDEF"/>
    <property type="match status" value="1"/>
</dbReference>
<dbReference type="Proteomes" id="UP000019184">
    <property type="component" value="Unassembled WGS sequence"/>
</dbReference>
<dbReference type="PANTHER" id="PTHR44757:SF2">
    <property type="entry name" value="BIOFILM ARCHITECTURE MAINTENANCE PROTEIN MBAA"/>
    <property type="match status" value="1"/>
</dbReference>
<dbReference type="OrthoDB" id="8553030at2"/>
<reference evidence="6 7" key="1">
    <citation type="journal article" date="2014" name="ISME J.">
        <title>Candidatus Competibacter-lineage genomes retrieved from metagenomes reveal functional metabolic diversity.</title>
        <authorList>
            <person name="McIlroy S.J."/>
            <person name="Albertsen M."/>
            <person name="Andresen E.K."/>
            <person name="Saunders A.M."/>
            <person name="Kristiansen R."/>
            <person name="Stokholm-Bjerregaard M."/>
            <person name="Nielsen K.L."/>
            <person name="Nielsen P.H."/>
        </authorList>
    </citation>
    <scope>NUCLEOTIDE SEQUENCE [LARGE SCALE GENOMIC DNA]</scope>
    <source>
        <strain evidence="6 7">Run_B_J11</strain>
    </source>
</reference>
<evidence type="ECO:0000259" key="2">
    <source>
        <dbReference type="PROSITE" id="PS50112"/>
    </source>
</evidence>
<dbReference type="InterPro" id="IPR035965">
    <property type="entry name" value="PAS-like_dom_sf"/>
</dbReference>
<comment type="caution">
    <text evidence="6">The sequence shown here is derived from an EMBL/GenBank/DDBJ whole genome shotgun (WGS) entry which is preliminary data.</text>
</comment>
<feature type="domain" description="EAL" evidence="4">
    <location>
        <begin position="465"/>
        <end position="720"/>
    </location>
</feature>
<dbReference type="Pfam" id="PF13682">
    <property type="entry name" value="CZB"/>
    <property type="match status" value="1"/>
</dbReference>
<dbReference type="SUPFAM" id="SSF55073">
    <property type="entry name" value="Nucleotide cyclase"/>
    <property type="match status" value="1"/>
</dbReference>
<dbReference type="GO" id="GO:0052621">
    <property type="term" value="F:diguanylate cyclase activity"/>
    <property type="evidence" value="ECO:0007669"/>
    <property type="project" value="UniProtKB-EC"/>
</dbReference>
<dbReference type="InterPro" id="IPR025991">
    <property type="entry name" value="Chemoreceptor_zinc-bind_dom"/>
</dbReference>
<dbReference type="RefSeq" id="WP_051497760.1">
    <property type="nucleotide sequence ID" value="NZ_CBTK010000190.1"/>
</dbReference>
<accession>A0A7U7GCI3</accession>
<dbReference type="SMART" id="SM00052">
    <property type="entry name" value="EAL"/>
    <property type="match status" value="1"/>
</dbReference>
<dbReference type="InterPro" id="IPR000160">
    <property type="entry name" value="GGDEF_dom"/>
</dbReference>
<dbReference type="InterPro" id="IPR000700">
    <property type="entry name" value="PAS-assoc_C"/>
</dbReference>
<dbReference type="FunFam" id="3.30.70.270:FF:000001">
    <property type="entry name" value="Diguanylate cyclase domain protein"/>
    <property type="match status" value="1"/>
</dbReference>
<dbReference type="PROSITE" id="PS50113">
    <property type="entry name" value="PAC"/>
    <property type="match status" value="2"/>
</dbReference>
<dbReference type="Gene3D" id="3.30.450.20">
    <property type="entry name" value="PAS domain"/>
    <property type="match status" value="2"/>
</dbReference>
<evidence type="ECO:0000256" key="1">
    <source>
        <dbReference type="ARBA" id="ARBA00001946"/>
    </source>
</evidence>
<dbReference type="PANTHER" id="PTHR44757">
    <property type="entry name" value="DIGUANYLATE CYCLASE DGCP"/>
    <property type="match status" value="1"/>
</dbReference>
<dbReference type="InterPro" id="IPR035919">
    <property type="entry name" value="EAL_sf"/>
</dbReference>
<dbReference type="AlphaFoldDB" id="A0A7U7GCI3"/>
<name>A0A7U7GCI3_9GAMM</name>
<dbReference type="Gene3D" id="3.30.70.270">
    <property type="match status" value="1"/>
</dbReference>
<feature type="domain" description="PAS" evidence="2">
    <location>
        <begin position="163"/>
        <end position="212"/>
    </location>
</feature>
<dbReference type="SMART" id="SM00091">
    <property type="entry name" value="PAS"/>
    <property type="match status" value="2"/>
</dbReference>
<comment type="cofactor">
    <cofactor evidence="1">
        <name>Mg(2+)</name>
        <dbReference type="ChEBI" id="CHEBI:18420"/>
    </cofactor>
</comment>
<proteinExistence type="predicted"/>
<dbReference type="SUPFAM" id="SSF141868">
    <property type="entry name" value="EAL domain-like"/>
    <property type="match status" value="1"/>
</dbReference>
<evidence type="ECO:0000313" key="7">
    <source>
        <dbReference type="Proteomes" id="UP000019184"/>
    </source>
</evidence>
<dbReference type="Pfam" id="PF13426">
    <property type="entry name" value="PAS_9"/>
    <property type="match status" value="1"/>
</dbReference>
<dbReference type="SUPFAM" id="SSF55785">
    <property type="entry name" value="PYP-like sensor domain (PAS domain)"/>
    <property type="match status" value="2"/>
</dbReference>
<dbReference type="CDD" id="cd01949">
    <property type="entry name" value="GGDEF"/>
    <property type="match status" value="1"/>
</dbReference>
<dbReference type="InterPro" id="IPR029787">
    <property type="entry name" value="Nucleotide_cyclase"/>
</dbReference>
<dbReference type="InterPro" id="IPR001633">
    <property type="entry name" value="EAL_dom"/>
</dbReference>
<dbReference type="EC" id="2.7.7.65" evidence="6"/>
<gene>
    <name evidence="6" type="ORF">BN874_270019</name>
</gene>